<name>A0A4Y7UIB2_9FLAO</name>
<dbReference type="PANTHER" id="PTHR30160:SF7">
    <property type="entry name" value="ADP-HEPTOSE--LPS HEPTOSYLTRANSFERASE 2"/>
    <property type="match status" value="1"/>
</dbReference>
<evidence type="ECO:0000256" key="1">
    <source>
        <dbReference type="ARBA" id="ARBA00022676"/>
    </source>
</evidence>
<dbReference type="AlphaFoldDB" id="A0A4Y7UIB2"/>
<dbReference type="Pfam" id="PF01075">
    <property type="entry name" value="Glyco_transf_9"/>
    <property type="match status" value="1"/>
</dbReference>
<protein>
    <submittedName>
        <fullName evidence="3">ADP-heptose:LPS heptosyltransferase</fullName>
    </submittedName>
    <submittedName>
        <fullName evidence="4">Lipopolysaccharide heptosyltransferase family protein</fullName>
    </submittedName>
</protein>
<evidence type="ECO:0000256" key="2">
    <source>
        <dbReference type="ARBA" id="ARBA00022679"/>
    </source>
</evidence>
<dbReference type="Gene3D" id="3.40.50.2000">
    <property type="entry name" value="Glycogen Phosphorylase B"/>
    <property type="match status" value="2"/>
</dbReference>
<sequence length="360" mass="41251">MGVLKKINVFRRSVMRNLTKNIGKANFQRDIVLVDKNDIKRVLICRPNGRLGNLLLITPLVQEVTEIFPNCKVDLFVKGTLAPIIFENYENIDKVIDLPKKPFKNLLKYFNVWISIKRRKYDIAINVDQNSSSGRLAVQFSNAKYKFFGDSDGETQIVKSDYDHIAKYPVYNFRNYLTKLGFPKSNKIIAPLDLKLSLSEFAEGKKTLNRVTKNNSRRTICLFTYATGTKCLPEIWWEDFYKAIKKEYADYNIIEVLPIENVSQIAFQAPSFYSKDIREIGALIANTDIFIGADSGMMHLASSVQTPTVGLFSVSELKKYEPYDNCSIGVNIIKRSKKDYFKILNKILNNGKLKIYSKAV</sequence>
<dbReference type="PANTHER" id="PTHR30160">
    <property type="entry name" value="TETRAACYLDISACCHARIDE 4'-KINASE-RELATED"/>
    <property type="match status" value="1"/>
</dbReference>
<keyword evidence="5" id="KW-1185">Reference proteome</keyword>
<evidence type="ECO:0000313" key="4">
    <source>
        <dbReference type="EMBL" id="TEB45608.1"/>
    </source>
</evidence>
<proteinExistence type="predicted"/>
<gene>
    <name evidence="4" type="ORF">D0809_00960</name>
    <name evidence="3" type="ORF">EV142_10110</name>
</gene>
<reference evidence="3" key="3">
    <citation type="submission" date="2019-03" db="EMBL/GenBank/DDBJ databases">
        <authorList>
            <person name="Whitman W."/>
            <person name="Huntemann M."/>
            <person name="Clum A."/>
            <person name="Pillay M."/>
            <person name="Palaniappan K."/>
            <person name="Varghese N."/>
            <person name="Mikhailova N."/>
            <person name="Stamatis D."/>
            <person name="Reddy T."/>
            <person name="Daum C."/>
            <person name="Shapiro N."/>
            <person name="Ivanova N."/>
            <person name="Kyrpides N."/>
            <person name="Woyke T."/>
        </authorList>
    </citation>
    <scope>NUCLEOTIDE SEQUENCE</scope>
    <source>
        <strain evidence="3">P5626</strain>
    </source>
</reference>
<dbReference type="GO" id="GO:0008713">
    <property type="term" value="F:ADP-heptose-lipopolysaccharide heptosyltransferase activity"/>
    <property type="evidence" value="ECO:0007669"/>
    <property type="project" value="TreeGrafter"/>
</dbReference>
<keyword evidence="2 4" id="KW-0808">Transferase</keyword>
<dbReference type="Proteomes" id="UP000298340">
    <property type="component" value="Unassembled WGS sequence"/>
</dbReference>
<dbReference type="Proteomes" id="UP000295270">
    <property type="component" value="Unassembled WGS sequence"/>
</dbReference>
<dbReference type="InterPro" id="IPR002201">
    <property type="entry name" value="Glyco_trans_9"/>
</dbReference>
<evidence type="ECO:0000313" key="6">
    <source>
        <dbReference type="Proteomes" id="UP000298340"/>
    </source>
</evidence>
<dbReference type="EMBL" id="QWDN01000001">
    <property type="protein sequence ID" value="TEB45608.1"/>
    <property type="molecule type" value="Genomic_DNA"/>
</dbReference>
<accession>A0A4Y7UIB2</accession>
<reference evidence="3 5" key="1">
    <citation type="journal article" date="2015" name="Stand. Genomic Sci.">
        <title>Genomic Encyclopedia of Bacterial and Archaeal Type Strains, Phase III: the genomes of soil and plant-associated and newly described type strains.</title>
        <authorList>
            <person name="Whitman W.B."/>
            <person name="Woyke T."/>
            <person name="Klenk H.P."/>
            <person name="Zhou Y."/>
            <person name="Lilburn T.G."/>
            <person name="Beck B.J."/>
            <person name="De Vos P."/>
            <person name="Vandamme P."/>
            <person name="Eisen J.A."/>
            <person name="Garrity G."/>
            <person name="Hugenholtz P."/>
            <person name="Kyrpides N.C."/>
        </authorList>
    </citation>
    <scope>NUCLEOTIDE SEQUENCE [LARGE SCALE GENOMIC DNA]</scope>
    <source>
        <strain evidence="3 5">P5626</strain>
    </source>
</reference>
<evidence type="ECO:0000313" key="3">
    <source>
        <dbReference type="EMBL" id="TCN60445.1"/>
    </source>
</evidence>
<dbReference type="EMBL" id="SLWA01000001">
    <property type="protein sequence ID" value="TCN60445.1"/>
    <property type="molecule type" value="Genomic_DNA"/>
</dbReference>
<keyword evidence="1" id="KW-0328">Glycosyltransferase</keyword>
<dbReference type="GO" id="GO:0009244">
    <property type="term" value="P:lipopolysaccharide core region biosynthetic process"/>
    <property type="evidence" value="ECO:0007669"/>
    <property type="project" value="TreeGrafter"/>
</dbReference>
<evidence type="ECO:0000313" key="5">
    <source>
        <dbReference type="Proteomes" id="UP000295270"/>
    </source>
</evidence>
<dbReference type="SUPFAM" id="SSF53756">
    <property type="entry name" value="UDP-Glycosyltransferase/glycogen phosphorylase"/>
    <property type="match status" value="1"/>
</dbReference>
<dbReference type="OrthoDB" id="9797795at2"/>
<dbReference type="CDD" id="cd03789">
    <property type="entry name" value="GT9_LPS_heptosyltransferase"/>
    <property type="match status" value="1"/>
</dbReference>
<reference evidence="4 6" key="2">
    <citation type="journal article" date="2018" name="Syst. Appl. Microbiol.">
        <title>Flavobacterium circumlabens sp. nov. and Flavobacterium cupreum sp. nov., two psychrotrophic species isolated from Antarctic environmental samples.</title>
        <authorList>
            <person name="Kralova S."/>
            <person name="Busse H.J."/>
            <person name="Svec P."/>
            <person name="Maslanova I."/>
            <person name="Stankova E."/>
            <person name="Bartak M."/>
            <person name="Sedlacek I."/>
        </authorList>
    </citation>
    <scope>NUCLEOTIDE SEQUENCE [LARGE SCALE GENOMIC DNA]</scope>
    <source>
        <strain evidence="4 6">CCM 8828</strain>
    </source>
</reference>
<comment type="caution">
    <text evidence="4">The sequence shown here is derived from an EMBL/GenBank/DDBJ whole genome shotgun (WGS) entry which is preliminary data.</text>
</comment>
<organism evidence="4 6">
    <name type="scientific">Flavobacterium circumlabens</name>
    <dbReference type="NCBI Taxonomy" id="2133765"/>
    <lineage>
        <taxon>Bacteria</taxon>
        <taxon>Pseudomonadati</taxon>
        <taxon>Bacteroidota</taxon>
        <taxon>Flavobacteriia</taxon>
        <taxon>Flavobacteriales</taxon>
        <taxon>Flavobacteriaceae</taxon>
        <taxon>Flavobacterium</taxon>
    </lineage>
</organism>
<dbReference type="GO" id="GO:0005829">
    <property type="term" value="C:cytosol"/>
    <property type="evidence" value="ECO:0007669"/>
    <property type="project" value="TreeGrafter"/>
</dbReference>
<dbReference type="InterPro" id="IPR051199">
    <property type="entry name" value="LPS_LOS_Heptosyltrfase"/>
</dbReference>